<dbReference type="Gene3D" id="2.20.110.10">
    <property type="entry name" value="Histone H3 K4-specific methyltransferase SET7/9 N-terminal domain"/>
    <property type="match status" value="1"/>
</dbReference>
<dbReference type="PANTHER" id="PTHR23084:SF263">
    <property type="entry name" value="MORN REPEAT-CONTAINING PROTEIN 1"/>
    <property type="match status" value="1"/>
</dbReference>
<gene>
    <name evidence="2" type="ORF">FGO68_gene9811</name>
</gene>
<dbReference type="AlphaFoldDB" id="A0A8J8NJZ4"/>
<keyword evidence="1" id="KW-0677">Repeat</keyword>
<dbReference type="EMBL" id="RRYP01013399">
    <property type="protein sequence ID" value="TNV76538.1"/>
    <property type="molecule type" value="Genomic_DNA"/>
</dbReference>
<keyword evidence="3" id="KW-1185">Reference proteome</keyword>
<dbReference type="PANTHER" id="PTHR23084">
    <property type="entry name" value="PHOSPHATIDYLINOSITOL-4-PHOSPHATE 5-KINASE RELATED"/>
    <property type="match status" value="1"/>
</dbReference>
<evidence type="ECO:0000313" key="3">
    <source>
        <dbReference type="Proteomes" id="UP000785679"/>
    </source>
</evidence>
<dbReference type="SUPFAM" id="SSF82185">
    <property type="entry name" value="Histone H3 K4-specific methyltransferase SET7/9 N-terminal domain"/>
    <property type="match status" value="2"/>
</dbReference>
<evidence type="ECO:0000313" key="2">
    <source>
        <dbReference type="EMBL" id="TNV76538.1"/>
    </source>
</evidence>
<protein>
    <recommendedName>
        <fullName evidence="4">MORN repeat-containing protein</fullName>
    </recommendedName>
</protein>
<reference evidence="2" key="1">
    <citation type="submission" date="2019-06" db="EMBL/GenBank/DDBJ databases">
        <authorList>
            <person name="Zheng W."/>
        </authorList>
    </citation>
    <scope>NUCLEOTIDE SEQUENCE</scope>
    <source>
        <strain evidence="2">QDHG01</strain>
    </source>
</reference>
<dbReference type="InterPro" id="IPR003409">
    <property type="entry name" value="MORN"/>
</dbReference>
<organism evidence="2 3">
    <name type="scientific">Halteria grandinella</name>
    <dbReference type="NCBI Taxonomy" id="5974"/>
    <lineage>
        <taxon>Eukaryota</taxon>
        <taxon>Sar</taxon>
        <taxon>Alveolata</taxon>
        <taxon>Ciliophora</taxon>
        <taxon>Intramacronucleata</taxon>
        <taxon>Spirotrichea</taxon>
        <taxon>Stichotrichia</taxon>
        <taxon>Sporadotrichida</taxon>
        <taxon>Halteriidae</taxon>
        <taxon>Halteria</taxon>
    </lineage>
</organism>
<dbReference type="OrthoDB" id="423343at2759"/>
<dbReference type="SMART" id="SM00698">
    <property type="entry name" value="MORN"/>
    <property type="match status" value="2"/>
</dbReference>
<dbReference type="Proteomes" id="UP000785679">
    <property type="component" value="Unassembled WGS sequence"/>
</dbReference>
<evidence type="ECO:0000256" key="1">
    <source>
        <dbReference type="ARBA" id="ARBA00022737"/>
    </source>
</evidence>
<evidence type="ECO:0008006" key="4">
    <source>
        <dbReference type="Google" id="ProtNLM"/>
    </source>
</evidence>
<proteinExistence type="predicted"/>
<accession>A0A8J8NJZ4</accession>
<sequence>MKEIYTGELNEQYERHGYGHLQNYYEKYSYTGQFINYYPRGQGFHTRNSGVYEGTFEPNGIIRGKCSYPNGDQYEGEFEYFVPHGRGVKQHSKDGSTWEGEWKRGQKNGQGTISLADGSKQKGKWRNDIPIGIHKYFNKSNCLMGTTDFGNIKTKVPSKKSVKKK</sequence>
<comment type="caution">
    <text evidence="2">The sequence shown here is derived from an EMBL/GenBank/DDBJ whole genome shotgun (WGS) entry which is preliminary data.</text>
</comment>
<name>A0A8J8NJZ4_HALGN</name>
<dbReference type="Pfam" id="PF02493">
    <property type="entry name" value="MORN"/>
    <property type="match status" value="4"/>
</dbReference>